<keyword evidence="2" id="KW-1185">Reference proteome</keyword>
<dbReference type="Pfam" id="PF07301">
    <property type="entry name" value="DUF1453"/>
    <property type="match status" value="1"/>
</dbReference>
<evidence type="ECO:0000313" key="2">
    <source>
        <dbReference type="Proteomes" id="UP000037558"/>
    </source>
</evidence>
<dbReference type="RefSeq" id="WP_053400539.1">
    <property type="nucleotide sequence ID" value="NZ_JBNNNH010000004.1"/>
</dbReference>
<name>A0A0M0LAF5_9BACI</name>
<comment type="caution">
    <text evidence="1">The sequence shown here is derived from an EMBL/GenBank/DDBJ whole genome shotgun (WGS) entry which is preliminary data.</text>
</comment>
<protein>
    <submittedName>
        <fullName evidence="1">Uncharacterized protein</fullName>
    </submittedName>
</protein>
<proteinExistence type="predicted"/>
<reference evidence="2" key="1">
    <citation type="submission" date="2015-08" db="EMBL/GenBank/DDBJ databases">
        <title>Fjat-14210 dsm16467.</title>
        <authorList>
            <person name="Liu B."/>
            <person name="Wang J."/>
            <person name="Zhu Y."/>
            <person name="Liu G."/>
            <person name="Chen Q."/>
            <person name="Chen Z."/>
            <person name="Lan J."/>
            <person name="Che J."/>
            <person name="Ge C."/>
            <person name="Shi H."/>
            <person name="Pan Z."/>
            <person name="Liu X."/>
        </authorList>
    </citation>
    <scope>NUCLEOTIDE SEQUENCE [LARGE SCALE GENOMIC DNA]</scope>
    <source>
        <strain evidence="2">DSM 16467</strain>
    </source>
</reference>
<dbReference type="AlphaFoldDB" id="A0A0M0LAF5"/>
<sequence>MHVQPYIYSFVIIAFILYRRIKRSIGFQLFKTRRLFIRAILFSVIAVLLLINSAVHPISYLYDAIGIVGGIILLSYAQKHSQLEMRENLLYYRTHIWIESIVLLLFLSRFLYRFIQIMKIDPETQASYGKHFASDPLTMIVFFLLATYYIGYNLYIYGKGKKYLDMKPVS</sequence>
<dbReference type="EMBL" id="LILC01000007">
    <property type="protein sequence ID" value="KOO47628.1"/>
    <property type="molecule type" value="Genomic_DNA"/>
</dbReference>
<gene>
    <name evidence="1" type="ORF">AMD01_06220</name>
</gene>
<evidence type="ECO:0000313" key="1">
    <source>
        <dbReference type="EMBL" id="KOO47628.1"/>
    </source>
</evidence>
<dbReference type="PATRIC" id="fig|284581.3.peg.4645"/>
<dbReference type="OrthoDB" id="2595090at2"/>
<dbReference type="Proteomes" id="UP000037558">
    <property type="component" value="Unassembled WGS sequence"/>
</dbReference>
<dbReference type="STRING" id="284581.AMD01_06220"/>
<dbReference type="InterPro" id="IPR058247">
    <property type="entry name" value="DUF1453"/>
</dbReference>
<organism evidence="1 2">
    <name type="scientific">Priestia koreensis</name>
    <dbReference type="NCBI Taxonomy" id="284581"/>
    <lineage>
        <taxon>Bacteria</taxon>
        <taxon>Bacillati</taxon>
        <taxon>Bacillota</taxon>
        <taxon>Bacilli</taxon>
        <taxon>Bacillales</taxon>
        <taxon>Bacillaceae</taxon>
        <taxon>Priestia</taxon>
    </lineage>
</organism>
<accession>A0A0M0LAF5</accession>